<reference evidence="3" key="1">
    <citation type="submission" date="2016-10" db="EMBL/GenBank/DDBJ databases">
        <authorList>
            <person name="Varghese N."/>
            <person name="Submissions S."/>
        </authorList>
    </citation>
    <scope>NUCLEOTIDE SEQUENCE [LARGE SCALE GENOMIC DNA]</scope>
    <source>
        <strain evidence="3">DSM 28463</strain>
    </source>
</reference>
<dbReference type="EMBL" id="FOVP01000021">
    <property type="protein sequence ID" value="SFO25470.1"/>
    <property type="molecule type" value="Genomic_DNA"/>
</dbReference>
<dbReference type="SUPFAM" id="SSF109709">
    <property type="entry name" value="KorB DNA-binding domain-like"/>
    <property type="match status" value="1"/>
</dbReference>
<gene>
    <name evidence="2" type="ORF">SAMN04487859_12111</name>
</gene>
<proteinExistence type="predicted"/>
<dbReference type="STRING" id="1005928.SAMN04487859_12111"/>
<dbReference type="InterPro" id="IPR003115">
    <property type="entry name" value="ParB_N"/>
</dbReference>
<dbReference type="PANTHER" id="PTHR33375:SF7">
    <property type="entry name" value="CHROMOSOME 2-PARTITIONING PROTEIN PARB-RELATED"/>
    <property type="match status" value="1"/>
</dbReference>
<dbReference type="AlphaFoldDB" id="A0A1I5FNX4"/>
<protein>
    <submittedName>
        <fullName evidence="2">Chromosome partitioning protein, ParB family</fullName>
    </submittedName>
</protein>
<dbReference type="InterPro" id="IPR050336">
    <property type="entry name" value="Chromosome_partition/occlusion"/>
</dbReference>
<organism evidence="2 3">
    <name type="scientific">Roseovarius lutimaris</name>
    <dbReference type="NCBI Taxonomy" id="1005928"/>
    <lineage>
        <taxon>Bacteria</taxon>
        <taxon>Pseudomonadati</taxon>
        <taxon>Pseudomonadota</taxon>
        <taxon>Alphaproteobacteria</taxon>
        <taxon>Rhodobacterales</taxon>
        <taxon>Roseobacteraceae</taxon>
        <taxon>Roseovarius</taxon>
    </lineage>
</organism>
<dbReference type="Pfam" id="PF17762">
    <property type="entry name" value="HTH_ParB"/>
    <property type="match status" value="1"/>
</dbReference>
<accession>A0A1I5FNX4</accession>
<dbReference type="CDD" id="cd16406">
    <property type="entry name" value="ParB_N_like"/>
    <property type="match status" value="1"/>
</dbReference>
<sequence length="612" mass="67089">MTDQRTIPQITETVAFADLYVSPLNPRTVVSEGEIASLAENIKIAGLIHNLAGFRHDGTDGVGVVAGGRRYRALALLQDDPRFQNVQVQIAADEDTAKLWATSENAQRQDLHPADEIRDYGALEKTGLTAGQIAVAYGVTEKKVYRRLAMAGLHTDVLDALKASEISMSQAKAFTISNDEKLTLEVLERVKANGTKGWGAMSDYQIKEGLKPDHVKGSDRRAVFVGVEDYKAAGGRVGGDLFEDETIFDDPAILQECFEAKLASTAAQIATDNGWTWGEGITDDYVYSDTINRMKMARVYKVEGVLTEEESDRYDELGELVNGDACDEAGTAEFLELQAKADGGFTAEQHAHAGVVIYVDHSGDVEVIEGLVRQEDQEAAIAAGVLKKSAHKETPKKSPISAKLQEDLDRIVIGARQNALLDDPTLALDLLAFQLTQSKGWQRIHAYDVSLPYLANVPECETGYTRDKRLTLPEPVESKGSKAEDFTAFRKRGHKKCMDMLVRTLIGQLSISHADLGELIDEKTKKVTREHFTPTAENFFSRVGGPYMIALWNELLDLTDSHDAAKTFAGLKKGEKAAKLEKLFGDEATRKALGVTETQEARIAAWLPEGMV</sequence>
<evidence type="ECO:0000313" key="3">
    <source>
        <dbReference type="Proteomes" id="UP000198599"/>
    </source>
</evidence>
<dbReference type="SUPFAM" id="SSF110849">
    <property type="entry name" value="ParB/Sulfiredoxin"/>
    <property type="match status" value="1"/>
</dbReference>
<dbReference type="InterPro" id="IPR036086">
    <property type="entry name" value="ParB/Sulfiredoxin_sf"/>
</dbReference>
<evidence type="ECO:0000259" key="1">
    <source>
        <dbReference type="SMART" id="SM00470"/>
    </source>
</evidence>
<evidence type="ECO:0000313" key="2">
    <source>
        <dbReference type="EMBL" id="SFO25470.1"/>
    </source>
</evidence>
<dbReference type="PANTHER" id="PTHR33375">
    <property type="entry name" value="CHROMOSOME-PARTITIONING PROTEIN PARB-RELATED"/>
    <property type="match status" value="1"/>
</dbReference>
<dbReference type="Pfam" id="PF02195">
    <property type="entry name" value="ParB_N"/>
    <property type="match status" value="1"/>
</dbReference>
<dbReference type="Gene3D" id="1.10.10.2830">
    <property type="match status" value="1"/>
</dbReference>
<keyword evidence="3" id="KW-1185">Reference proteome</keyword>
<dbReference type="Proteomes" id="UP000198599">
    <property type="component" value="Unassembled WGS sequence"/>
</dbReference>
<dbReference type="Gene3D" id="3.90.1530.30">
    <property type="match status" value="1"/>
</dbReference>
<name>A0A1I5FNX4_9RHOB</name>
<dbReference type="InterPro" id="IPR041468">
    <property type="entry name" value="HTH_ParB/Spo0J"/>
</dbReference>
<dbReference type="RefSeq" id="WP_092841453.1">
    <property type="nucleotide sequence ID" value="NZ_FOVP01000021.1"/>
</dbReference>
<dbReference type="SMART" id="SM00470">
    <property type="entry name" value="ParB"/>
    <property type="match status" value="1"/>
</dbReference>
<dbReference type="GO" id="GO:0007059">
    <property type="term" value="P:chromosome segregation"/>
    <property type="evidence" value="ECO:0007669"/>
    <property type="project" value="TreeGrafter"/>
</dbReference>
<dbReference type="OrthoDB" id="9813122at2"/>
<feature type="domain" description="ParB-like N-terminal" evidence="1">
    <location>
        <begin position="12"/>
        <end position="106"/>
    </location>
</feature>
<dbReference type="GO" id="GO:0005694">
    <property type="term" value="C:chromosome"/>
    <property type="evidence" value="ECO:0007669"/>
    <property type="project" value="TreeGrafter"/>
</dbReference>